<comment type="similarity">
    <text evidence="1 3">Belongs to the short-chain dehydrogenases/reductases (SDR) family.</text>
</comment>
<dbReference type="Gene3D" id="3.40.50.720">
    <property type="entry name" value="NAD(P)-binding Rossmann-like Domain"/>
    <property type="match status" value="1"/>
</dbReference>
<accession>A0ABY7Q4N0</accession>
<keyword evidence="2" id="KW-0560">Oxidoreductase</keyword>
<evidence type="ECO:0000256" key="2">
    <source>
        <dbReference type="ARBA" id="ARBA00023002"/>
    </source>
</evidence>
<dbReference type="NCBIfam" id="NF005065">
    <property type="entry name" value="PRK06482.1"/>
    <property type="match status" value="1"/>
</dbReference>
<dbReference type="NCBIfam" id="NF006114">
    <property type="entry name" value="PRK08263.1"/>
    <property type="match status" value="1"/>
</dbReference>
<dbReference type="RefSeq" id="WP_270145219.1">
    <property type="nucleotide sequence ID" value="NZ_CP115450.1"/>
</dbReference>
<dbReference type="Proteomes" id="UP001212821">
    <property type="component" value="Chromosome"/>
</dbReference>
<evidence type="ECO:0000256" key="1">
    <source>
        <dbReference type="ARBA" id="ARBA00006484"/>
    </source>
</evidence>
<keyword evidence="5" id="KW-1185">Reference proteome</keyword>
<dbReference type="InterPro" id="IPR036291">
    <property type="entry name" value="NAD(P)-bd_dom_sf"/>
</dbReference>
<sequence length="283" mass="30264">MHQSTWFITGTSSGFGRRLTEALLERGDRVAATLRRPDGLAELAERYGDRLWVRALDVTDPVAVRTVVDEAFADLGRIDVVVNNAGYALFGAAEELTDEQIARQIDTNLVGSIRVTRAVIPHLRAQGAGRILQLSSMGGQIAFPNLSLYHATKWGIEGFFESVIPEIAPFGIGVTLVEPGSARTEFAGSSAAQAEPMAVYDDTPVGEMRRAAAAGEFPVPGDPAKIVAAIIDSVDVEPAPRRLLLGSDAYHLVQEALTTRLAEVEATKDLALSTDVDGPADTR</sequence>
<dbReference type="CDD" id="cd05374">
    <property type="entry name" value="17beta-HSD-like_SDR_c"/>
    <property type="match status" value="1"/>
</dbReference>
<name>A0ABY7Q4N0_9ACTN</name>
<dbReference type="InterPro" id="IPR002347">
    <property type="entry name" value="SDR_fam"/>
</dbReference>
<dbReference type="SUPFAM" id="SSF51735">
    <property type="entry name" value="NAD(P)-binding Rossmann-fold domains"/>
    <property type="match status" value="1"/>
</dbReference>
<dbReference type="InterPro" id="IPR051911">
    <property type="entry name" value="SDR_oxidoreductase"/>
</dbReference>
<gene>
    <name evidence="4" type="ORF">O1G21_18410</name>
</gene>
<organism evidence="4 5">
    <name type="scientific">Kitasatospora cathayae</name>
    <dbReference type="NCBI Taxonomy" id="3004092"/>
    <lineage>
        <taxon>Bacteria</taxon>
        <taxon>Bacillati</taxon>
        <taxon>Actinomycetota</taxon>
        <taxon>Actinomycetes</taxon>
        <taxon>Kitasatosporales</taxon>
        <taxon>Streptomycetaceae</taxon>
        <taxon>Kitasatospora</taxon>
    </lineage>
</organism>
<dbReference type="PRINTS" id="PR00081">
    <property type="entry name" value="GDHRDH"/>
</dbReference>
<dbReference type="PRINTS" id="PR00080">
    <property type="entry name" value="SDRFAMILY"/>
</dbReference>
<dbReference type="Pfam" id="PF00106">
    <property type="entry name" value="adh_short"/>
    <property type="match status" value="1"/>
</dbReference>
<evidence type="ECO:0000313" key="5">
    <source>
        <dbReference type="Proteomes" id="UP001212821"/>
    </source>
</evidence>
<dbReference type="PANTHER" id="PTHR43976:SF16">
    <property type="entry name" value="SHORT-CHAIN DEHYDROGENASE_REDUCTASE FAMILY PROTEIN"/>
    <property type="match status" value="1"/>
</dbReference>
<dbReference type="EMBL" id="CP115450">
    <property type="protein sequence ID" value="WBP87620.1"/>
    <property type="molecule type" value="Genomic_DNA"/>
</dbReference>
<reference evidence="5" key="1">
    <citation type="submission" date="2022-12" db="EMBL/GenBank/DDBJ databases">
        <authorList>
            <person name="Mo P."/>
        </authorList>
    </citation>
    <scope>NUCLEOTIDE SEQUENCE [LARGE SCALE GENOMIC DNA]</scope>
    <source>
        <strain evidence="5">HUAS 3-15</strain>
    </source>
</reference>
<evidence type="ECO:0000256" key="3">
    <source>
        <dbReference type="RuleBase" id="RU000363"/>
    </source>
</evidence>
<dbReference type="PANTHER" id="PTHR43976">
    <property type="entry name" value="SHORT CHAIN DEHYDROGENASE"/>
    <property type="match status" value="1"/>
</dbReference>
<evidence type="ECO:0000313" key="4">
    <source>
        <dbReference type="EMBL" id="WBP87620.1"/>
    </source>
</evidence>
<proteinExistence type="inferred from homology"/>
<protein>
    <submittedName>
        <fullName evidence="4">SDR family oxidoreductase</fullName>
    </submittedName>
</protein>